<sequence>MLTEDKEDGIPQDAKDWKAPAEPNDEDQRSKFNLAGFNKTGEHKIVETSMSIRAEQLTADIERLEAEEQAFEQMVAGMDDEQLKAAVEKTSQDSRAVALERAAVEKRFMNLSAKNAMLEHEVHKRSKK</sequence>
<accession>A0A1F5PKK0</accession>
<dbReference type="EMBL" id="MFEY01000007">
    <property type="protein sequence ID" value="OGE90389.1"/>
    <property type="molecule type" value="Genomic_DNA"/>
</dbReference>
<feature type="coiled-coil region" evidence="1">
    <location>
        <begin position="47"/>
        <end position="121"/>
    </location>
</feature>
<organism evidence="3 4">
    <name type="scientific">Candidatus Doudnabacteria bacterium RIFCSPHIGHO2_12_FULL_48_16</name>
    <dbReference type="NCBI Taxonomy" id="1817838"/>
    <lineage>
        <taxon>Bacteria</taxon>
        <taxon>Candidatus Doudnaibacteriota</taxon>
    </lineage>
</organism>
<gene>
    <name evidence="3" type="ORF">A3E29_04895</name>
</gene>
<keyword evidence="1" id="KW-0175">Coiled coil</keyword>
<evidence type="ECO:0000256" key="2">
    <source>
        <dbReference type="SAM" id="MobiDB-lite"/>
    </source>
</evidence>
<evidence type="ECO:0000256" key="1">
    <source>
        <dbReference type="SAM" id="Coils"/>
    </source>
</evidence>
<proteinExistence type="predicted"/>
<dbReference type="Proteomes" id="UP000177682">
    <property type="component" value="Unassembled WGS sequence"/>
</dbReference>
<feature type="region of interest" description="Disordered" evidence="2">
    <location>
        <begin position="1"/>
        <end position="32"/>
    </location>
</feature>
<name>A0A1F5PKK0_9BACT</name>
<protein>
    <submittedName>
        <fullName evidence="3">Uncharacterized protein</fullName>
    </submittedName>
</protein>
<evidence type="ECO:0000313" key="3">
    <source>
        <dbReference type="EMBL" id="OGE90389.1"/>
    </source>
</evidence>
<reference evidence="3 4" key="1">
    <citation type="journal article" date="2016" name="Nat. Commun.">
        <title>Thousands of microbial genomes shed light on interconnected biogeochemical processes in an aquifer system.</title>
        <authorList>
            <person name="Anantharaman K."/>
            <person name="Brown C.T."/>
            <person name="Hug L.A."/>
            <person name="Sharon I."/>
            <person name="Castelle C.J."/>
            <person name="Probst A.J."/>
            <person name="Thomas B.C."/>
            <person name="Singh A."/>
            <person name="Wilkins M.J."/>
            <person name="Karaoz U."/>
            <person name="Brodie E.L."/>
            <person name="Williams K.H."/>
            <person name="Hubbard S.S."/>
            <person name="Banfield J.F."/>
        </authorList>
    </citation>
    <scope>NUCLEOTIDE SEQUENCE [LARGE SCALE GENOMIC DNA]</scope>
</reference>
<comment type="caution">
    <text evidence="3">The sequence shown here is derived from an EMBL/GenBank/DDBJ whole genome shotgun (WGS) entry which is preliminary data.</text>
</comment>
<evidence type="ECO:0000313" key="4">
    <source>
        <dbReference type="Proteomes" id="UP000177682"/>
    </source>
</evidence>
<dbReference type="AlphaFoldDB" id="A0A1F5PKK0"/>